<evidence type="ECO:0000256" key="1">
    <source>
        <dbReference type="SAM" id="MobiDB-lite"/>
    </source>
</evidence>
<sequence length="112" mass="12090">MASQSGADTDIDTTNKTTTTTATTATTSVDANPHSSTEQPRDAGSPPNRGLTVGIICVLAGGLAVMWVVSNISFPQPAFDTIQWYALLGFVILYWAVAVRWIRTQNFKLENK</sequence>
<keyword evidence="2" id="KW-0812">Transmembrane</keyword>
<keyword evidence="2" id="KW-1133">Transmembrane helix</keyword>
<protein>
    <submittedName>
        <fullName evidence="3">Uncharacterized protein</fullName>
    </submittedName>
</protein>
<evidence type="ECO:0000313" key="4">
    <source>
        <dbReference type="Proteomes" id="UP000030649"/>
    </source>
</evidence>
<feature type="transmembrane region" description="Helical" evidence="2">
    <location>
        <begin position="51"/>
        <end position="70"/>
    </location>
</feature>
<dbReference type="HOGENOM" id="CLU_2140168_0_0_2"/>
<gene>
    <name evidence="3" type="ORF">J07HQW1_03387</name>
</gene>
<evidence type="ECO:0000256" key="2">
    <source>
        <dbReference type="SAM" id="Phobius"/>
    </source>
</evidence>
<name>U1PM72_9EURY</name>
<dbReference type="AlphaFoldDB" id="U1PM72"/>
<reference evidence="3 4" key="1">
    <citation type="journal article" date="2013" name="PLoS ONE">
        <title>Assembly-driven community genomics of a hypersaline microbial ecosystem.</title>
        <authorList>
            <person name="Podell S."/>
            <person name="Ugalde J.A."/>
            <person name="Narasingarao P."/>
            <person name="Banfield J.F."/>
            <person name="Heidelberg K.B."/>
            <person name="Allen E.E."/>
        </authorList>
    </citation>
    <scope>NUCLEOTIDE SEQUENCE [LARGE SCALE GENOMIC DNA]</scope>
    <source>
        <strain evidence="4">J07HQW1</strain>
    </source>
</reference>
<evidence type="ECO:0000313" key="3">
    <source>
        <dbReference type="EMBL" id="ERG93326.1"/>
    </source>
</evidence>
<organism evidence="3 4">
    <name type="scientific">Haloquadratum walsbyi J07HQW1</name>
    <dbReference type="NCBI Taxonomy" id="1238424"/>
    <lineage>
        <taxon>Archaea</taxon>
        <taxon>Methanobacteriati</taxon>
        <taxon>Methanobacteriota</taxon>
        <taxon>Stenosarchaea group</taxon>
        <taxon>Halobacteria</taxon>
        <taxon>Halobacteriales</taxon>
        <taxon>Haloferacaceae</taxon>
        <taxon>Haloquadratum</taxon>
    </lineage>
</organism>
<dbReference type="STRING" id="1238424.J07HQW1_03387"/>
<dbReference type="EMBL" id="KE356560">
    <property type="protein sequence ID" value="ERG93326.1"/>
    <property type="molecule type" value="Genomic_DNA"/>
</dbReference>
<feature type="transmembrane region" description="Helical" evidence="2">
    <location>
        <begin position="82"/>
        <end position="102"/>
    </location>
</feature>
<dbReference type="Proteomes" id="UP000030649">
    <property type="component" value="Unassembled WGS sequence"/>
</dbReference>
<feature type="region of interest" description="Disordered" evidence="1">
    <location>
        <begin position="1"/>
        <end position="48"/>
    </location>
</feature>
<proteinExistence type="predicted"/>
<keyword evidence="2" id="KW-0472">Membrane</keyword>
<feature type="compositionally biased region" description="Polar residues" evidence="1">
    <location>
        <begin position="28"/>
        <end position="38"/>
    </location>
</feature>
<accession>U1PM72</accession>
<feature type="compositionally biased region" description="Low complexity" evidence="1">
    <location>
        <begin position="12"/>
        <end position="27"/>
    </location>
</feature>